<keyword evidence="10" id="KW-1185">Reference proteome</keyword>
<dbReference type="PANTHER" id="PTHR32309">
    <property type="entry name" value="TYROSINE-PROTEIN KINASE"/>
    <property type="match status" value="1"/>
</dbReference>
<evidence type="ECO:0000259" key="8">
    <source>
        <dbReference type="Pfam" id="PF13614"/>
    </source>
</evidence>
<keyword evidence="4" id="KW-0067">ATP-binding</keyword>
<evidence type="ECO:0000256" key="4">
    <source>
        <dbReference type="ARBA" id="ARBA00022840"/>
    </source>
</evidence>
<evidence type="ECO:0000256" key="3">
    <source>
        <dbReference type="ARBA" id="ARBA00022777"/>
    </source>
</evidence>
<gene>
    <name evidence="9" type="ORF">KG103_04635</name>
</gene>
<keyword evidence="5" id="KW-0829">Tyrosine-protein kinase</keyword>
<name>A0ABX8DAS1_9CELL</name>
<keyword evidence="3" id="KW-0418">Kinase</keyword>
<dbReference type="InterPro" id="IPR050445">
    <property type="entry name" value="Bact_polysacc_biosynth/exp"/>
</dbReference>
<keyword evidence="1 9" id="KW-0808">Transferase</keyword>
<dbReference type="Proteomes" id="UP000677804">
    <property type="component" value="Chromosome"/>
</dbReference>
<dbReference type="NCBIfam" id="TIGR01007">
    <property type="entry name" value="eps_fam"/>
    <property type="match status" value="1"/>
</dbReference>
<feature type="compositionally biased region" description="Basic and acidic residues" evidence="6">
    <location>
        <begin position="583"/>
        <end position="594"/>
    </location>
</feature>
<feature type="transmembrane region" description="Helical" evidence="7">
    <location>
        <begin position="170"/>
        <end position="191"/>
    </location>
</feature>
<keyword evidence="7" id="KW-0472">Membrane</keyword>
<feature type="compositionally biased region" description="Low complexity" evidence="6">
    <location>
        <begin position="442"/>
        <end position="467"/>
    </location>
</feature>
<dbReference type="InterPro" id="IPR025669">
    <property type="entry name" value="AAA_dom"/>
</dbReference>
<proteinExistence type="predicted"/>
<dbReference type="SUPFAM" id="SSF52540">
    <property type="entry name" value="P-loop containing nucleoside triphosphate hydrolases"/>
    <property type="match status" value="1"/>
</dbReference>
<dbReference type="Pfam" id="PF13614">
    <property type="entry name" value="AAA_31"/>
    <property type="match status" value="1"/>
</dbReference>
<accession>A0ABX8DAS1</accession>
<dbReference type="EC" id="2.7.10.2" evidence="9"/>
<sequence>MRDYVAMARAHWLGLSAFAVVGVLLAALAALLTTPQYTARAEMVVVADTGSATDLVQGSEYTQKQVRTFSALATRQVVVQPAMAELGLTGSTAAVVERLSATSVLGTNVISVTATDPSPQAAADLANAVAKHLTAAVGDIVPSLPDGSKSVRLEPITTATPPAQPTSPRVVLWILLGAIGGLALGATLITLRQLVDTKVRDEASAVSLVGAPLLGAVTVHRGRAPVPAPAGSPQAEEYRQLRTSIAALAAGGRRLVAVTSSVPGEGTTATAVNLASVLAAAGDRVCLVEANLRRPRLAGQLGLEQRDGLTSVLTGGVPLEDAVAAQGPGLPDVLTSGPLTAHPSELLATSRMRELLAELTERYDHVVLDCPPVLPVTDAVVVGRLCHGVVLVVGAGAVRRHEVRAAAATLAAGGVPVVGLVANRVPRTAWSRYGDALPAAETPAAPAAAPGGPTGAEPVDAPAGDAPDSADEAPRTLGGAVRAADVARHLERASRPAAAPVPPDHDTPAAPPAARAPAGDDPATPGPADDATVGDGDTAPDPGTTRDRQAGGGPAGDGHTSDAPPPAAPLPHASPEQSTPREAVLHDDSSFVRG</sequence>
<dbReference type="GO" id="GO:0004715">
    <property type="term" value="F:non-membrane spanning protein tyrosine kinase activity"/>
    <property type="evidence" value="ECO:0007669"/>
    <property type="project" value="UniProtKB-EC"/>
</dbReference>
<keyword evidence="7" id="KW-1133">Transmembrane helix</keyword>
<evidence type="ECO:0000313" key="10">
    <source>
        <dbReference type="Proteomes" id="UP000677804"/>
    </source>
</evidence>
<dbReference type="RefSeq" id="WP_207341518.1">
    <property type="nucleotide sequence ID" value="NZ_CP074405.1"/>
</dbReference>
<keyword evidence="2" id="KW-0547">Nucleotide-binding</keyword>
<reference evidence="9 10" key="1">
    <citation type="submission" date="2021-05" db="EMBL/GenBank/DDBJ databases">
        <title>Novel species in genus Cellulomonas.</title>
        <authorList>
            <person name="Zhang G."/>
        </authorList>
    </citation>
    <scope>NUCLEOTIDE SEQUENCE [LARGE SCALE GENOMIC DNA]</scope>
    <source>
        <strain evidence="10">zg-ZUI222</strain>
    </source>
</reference>
<evidence type="ECO:0000313" key="9">
    <source>
        <dbReference type="EMBL" id="QVI63197.1"/>
    </source>
</evidence>
<feature type="domain" description="AAA" evidence="8">
    <location>
        <begin position="255"/>
        <end position="376"/>
    </location>
</feature>
<evidence type="ECO:0000256" key="5">
    <source>
        <dbReference type="ARBA" id="ARBA00023137"/>
    </source>
</evidence>
<dbReference type="CDD" id="cd05387">
    <property type="entry name" value="BY-kinase"/>
    <property type="match status" value="1"/>
</dbReference>
<evidence type="ECO:0000256" key="1">
    <source>
        <dbReference type="ARBA" id="ARBA00022679"/>
    </source>
</evidence>
<feature type="region of interest" description="Disordered" evidence="6">
    <location>
        <begin position="491"/>
        <end position="594"/>
    </location>
</feature>
<organism evidence="9 10">
    <name type="scientific">Cellulomonas wangleii</name>
    <dbReference type="NCBI Taxonomy" id="2816956"/>
    <lineage>
        <taxon>Bacteria</taxon>
        <taxon>Bacillati</taxon>
        <taxon>Actinomycetota</taxon>
        <taxon>Actinomycetes</taxon>
        <taxon>Micrococcales</taxon>
        <taxon>Cellulomonadaceae</taxon>
        <taxon>Cellulomonas</taxon>
    </lineage>
</organism>
<keyword evidence="7" id="KW-0812">Transmembrane</keyword>
<evidence type="ECO:0000256" key="7">
    <source>
        <dbReference type="SAM" id="Phobius"/>
    </source>
</evidence>
<dbReference type="InterPro" id="IPR005702">
    <property type="entry name" value="Wzc-like_C"/>
</dbReference>
<dbReference type="EMBL" id="CP074405">
    <property type="protein sequence ID" value="QVI63197.1"/>
    <property type="molecule type" value="Genomic_DNA"/>
</dbReference>
<evidence type="ECO:0000256" key="2">
    <source>
        <dbReference type="ARBA" id="ARBA00022741"/>
    </source>
</evidence>
<dbReference type="PANTHER" id="PTHR32309:SF31">
    <property type="entry name" value="CAPSULAR EXOPOLYSACCHARIDE FAMILY"/>
    <property type="match status" value="1"/>
</dbReference>
<dbReference type="InterPro" id="IPR027417">
    <property type="entry name" value="P-loop_NTPase"/>
</dbReference>
<feature type="compositionally biased region" description="Low complexity" evidence="6">
    <location>
        <begin position="512"/>
        <end position="541"/>
    </location>
</feature>
<evidence type="ECO:0000256" key="6">
    <source>
        <dbReference type="SAM" id="MobiDB-lite"/>
    </source>
</evidence>
<dbReference type="Gene3D" id="3.40.50.300">
    <property type="entry name" value="P-loop containing nucleotide triphosphate hydrolases"/>
    <property type="match status" value="1"/>
</dbReference>
<feature type="region of interest" description="Disordered" evidence="6">
    <location>
        <begin position="442"/>
        <end position="474"/>
    </location>
</feature>
<protein>
    <submittedName>
        <fullName evidence="9">Polysaccharide biosynthesis tyrosine autokinase</fullName>
        <ecNumber evidence="9">2.7.10.2</ecNumber>
    </submittedName>
</protein>